<proteinExistence type="predicted"/>
<accession>A0AC34FHU2</accession>
<evidence type="ECO:0000313" key="2">
    <source>
        <dbReference type="WBParaSite" id="ES5_v2.g16583.t1"/>
    </source>
</evidence>
<name>A0AC34FHU2_9BILA</name>
<sequence>MSEVSTDPPHHEQESLVKDVEYQHEEEPPVKGSLTGLVIWATAVATIGSSFIFGYSIGNINAPAEHIKQWIRANHYHIFESYLSDDALDYAFGSAVAIFALGGLVGALASGKLADTFGRKGTLHFNNVFAIIGSFLMDYAFYRGFYFIFHLGRFIIGINCGIGSSVVCMFITEIAPANYRGSLGTMQQLLVVIAILFAQILGLKQLLGTATLWPYIFDVALIPAIFQTIAFFFVPESPKYTFVIRDDEEQALKDLCLYRDSNENDPMIQREMAEIKKEAEAYKIEEKIGFTALFRGSLLWPTFLACFLQASQQLSGINAAMFFSSTIFEIAGLAGDWPLYATIIMGMTNVFQTAVSFYLVEHRWFGRRLLLLIGTIGMLIGTVALTAAIHCATRGYGNTITAVGSWSAIGFVMLFVISFATGPGSIPFFYVNEVFSSNARATASSLATGTNWTFNFIIALAFLPLQNAIHEYVFLIFSGCLAASIAIILLWLPETKGKSVEEVEVEMNRRKPACC</sequence>
<reference evidence="2" key="1">
    <citation type="submission" date="2022-11" db="UniProtKB">
        <authorList>
            <consortium name="WormBaseParasite"/>
        </authorList>
    </citation>
    <scope>IDENTIFICATION</scope>
</reference>
<dbReference type="Proteomes" id="UP000887579">
    <property type="component" value="Unplaced"/>
</dbReference>
<organism evidence="1 2">
    <name type="scientific">Panagrolaimus sp. ES5</name>
    <dbReference type="NCBI Taxonomy" id="591445"/>
    <lineage>
        <taxon>Eukaryota</taxon>
        <taxon>Metazoa</taxon>
        <taxon>Ecdysozoa</taxon>
        <taxon>Nematoda</taxon>
        <taxon>Chromadorea</taxon>
        <taxon>Rhabditida</taxon>
        <taxon>Tylenchina</taxon>
        <taxon>Panagrolaimomorpha</taxon>
        <taxon>Panagrolaimoidea</taxon>
        <taxon>Panagrolaimidae</taxon>
        <taxon>Panagrolaimus</taxon>
    </lineage>
</organism>
<evidence type="ECO:0000313" key="1">
    <source>
        <dbReference type="Proteomes" id="UP000887579"/>
    </source>
</evidence>
<protein>
    <submittedName>
        <fullName evidence="2">Major facilitator superfamily (MFS) profile domain-containing protein</fullName>
    </submittedName>
</protein>
<dbReference type="WBParaSite" id="ES5_v2.g16583.t1">
    <property type="protein sequence ID" value="ES5_v2.g16583.t1"/>
    <property type="gene ID" value="ES5_v2.g16583"/>
</dbReference>